<gene>
    <name evidence="10" type="ORF">AMS68_008045</name>
</gene>
<feature type="region of interest" description="Disordered" evidence="6">
    <location>
        <begin position="320"/>
        <end position="339"/>
    </location>
</feature>
<feature type="compositionally biased region" description="Acidic residues" evidence="6">
    <location>
        <begin position="1026"/>
        <end position="1037"/>
    </location>
</feature>
<feature type="compositionally biased region" description="Basic and acidic residues" evidence="6">
    <location>
        <begin position="109"/>
        <end position="118"/>
    </location>
</feature>
<feature type="region of interest" description="Disordered" evidence="6">
    <location>
        <begin position="891"/>
        <end position="1059"/>
    </location>
</feature>
<evidence type="ECO:0000256" key="6">
    <source>
        <dbReference type="SAM" id="MobiDB-lite"/>
    </source>
</evidence>
<dbReference type="OrthoDB" id="9970435at2759"/>
<feature type="domain" description="EXS" evidence="8">
    <location>
        <begin position="711"/>
        <end position="905"/>
    </location>
</feature>
<accession>A0A6H0Y6N9</accession>
<organism evidence="10 11">
    <name type="scientific">Peltaster fructicola</name>
    <dbReference type="NCBI Taxonomy" id="286661"/>
    <lineage>
        <taxon>Eukaryota</taxon>
        <taxon>Fungi</taxon>
        <taxon>Dikarya</taxon>
        <taxon>Ascomycota</taxon>
        <taxon>Pezizomycotina</taxon>
        <taxon>Dothideomycetes</taxon>
        <taxon>Dothideomycetes incertae sedis</taxon>
        <taxon>Peltaster</taxon>
    </lineage>
</organism>
<evidence type="ECO:0000256" key="5">
    <source>
        <dbReference type="ARBA" id="ARBA00023136"/>
    </source>
</evidence>
<evidence type="ECO:0008006" key="12">
    <source>
        <dbReference type="Google" id="ProtNLM"/>
    </source>
</evidence>
<dbReference type="Pfam" id="PF03105">
    <property type="entry name" value="SPX"/>
    <property type="match status" value="1"/>
</dbReference>
<dbReference type="InterPro" id="IPR004342">
    <property type="entry name" value="EXS_C"/>
</dbReference>
<dbReference type="GO" id="GO:0005886">
    <property type="term" value="C:plasma membrane"/>
    <property type="evidence" value="ECO:0007669"/>
    <property type="project" value="TreeGrafter"/>
</dbReference>
<keyword evidence="11" id="KW-1185">Reference proteome</keyword>
<name>A0A6H0Y6N9_9PEZI</name>
<evidence type="ECO:0000256" key="1">
    <source>
        <dbReference type="ARBA" id="ARBA00004141"/>
    </source>
</evidence>
<comment type="similarity">
    <text evidence="2">Belongs to the SYG1 (TC 2.A.94) family.</text>
</comment>
<feature type="compositionally biased region" description="Basic and acidic residues" evidence="6">
    <location>
        <begin position="903"/>
        <end position="925"/>
    </location>
</feature>
<keyword evidence="5 7" id="KW-0472">Membrane</keyword>
<feature type="transmembrane region" description="Helical" evidence="7">
    <location>
        <begin position="778"/>
        <end position="797"/>
    </location>
</feature>
<keyword evidence="3 7" id="KW-0812">Transmembrane</keyword>
<comment type="subcellular location">
    <subcellularLocation>
        <location evidence="1">Membrane</location>
        <topology evidence="1">Multi-pass membrane protein</topology>
    </subcellularLocation>
</comment>
<dbReference type="InterPro" id="IPR004331">
    <property type="entry name" value="SPX_dom"/>
</dbReference>
<evidence type="ECO:0000259" key="8">
    <source>
        <dbReference type="PROSITE" id="PS51380"/>
    </source>
</evidence>
<evidence type="ECO:0000259" key="9">
    <source>
        <dbReference type="PROSITE" id="PS51382"/>
    </source>
</evidence>
<dbReference type="GO" id="GO:0005794">
    <property type="term" value="C:Golgi apparatus"/>
    <property type="evidence" value="ECO:0007669"/>
    <property type="project" value="TreeGrafter"/>
</dbReference>
<keyword evidence="4 7" id="KW-1133">Transmembrane helix</keyword>
<reference evidence="10 11" key="1">
    <citation type="journal article" date="2016" name="Sci. Rep.">
        <title>Peltaster fructicola genome reveals evolution from an invasive phytopathogen to an ectophytic parasite.</title>
        <authorList>
            <person name="Xu C."/>
            <person name="Chen H."/>
            <person name="Gleason M.L."/>
            <person name="Xu J.R."/>
            <person name="Liu H."/>
            <person name="Zhang R."/>
            <person name="Sun G."/>
        </authorList>
    </citation>
    <scope>NUCLEOTIDE SEQUENCE [LARGE SCALE GENOMIC DNA]</scope>
    <source>
        <strain evidence="10 11">LNHT1506</strain>
    </source>
</reference>
<dbReference type="EMBL" id="CP051143">
    <property type="protein sequence ID" value="QIX02528.1"/>
    <property type="molecule type" value="Genomic_DNA"/>
</dbReference>
<dbReference type="PANTHER" id="PTHR10783">
    <property type="entry name" value="XENOTROPIC AND POLYTROPIC RETROVIRUS RECEPTOR 1-RELATED"/>
    <property type="match status" value="1"/>
</dbReference>
<evidence type="ECO:0000256" key="3">
    <source>
        <dbReference type="ARBA" id="ARBA00022692"/>
    </source>
</evidence>
<proteinExistence type="inferred from homology"/>
<dbReference type="PANTHER" id="PTHR10783:SF103">
    <property type="entry name" value="SOLUTE CARRIER FAMILY 53 MEMBER 1"/>
    <property type="match status" value="1"/>
</dbReference>
<dbReference type="PROSITE" id="PS51380">
    <property type="entry name" value="EXS"/>
    <property type="match status" value="1"/>
</dbReference>
<dbReference type="CDD" id="cd14475">
    <property type="entry name" value="SPX_SYG1_like"/>
    <property type="match status" value="1"/>
</dbReference>
<feature type="compositionally biased region" description="Basic and acidic residues" evidence="6">
    <location>
        <begin position="978"/>
        <end position="987"/>
    </location>
</feature>
<feature type="region of interest" description="Disordered" evidence="6">
    <location>
        <begin position="159"/>
        <end position="195"/>
    </location>
</feature>
<feature type="transmembrane region" description="Helical" evidence="7">
    <location>
        <begin position="520"/>
        <end position="538"/>
    </location>
</feature>
<sequence>MKFAKELDENAVPEWKSQYLNYKIAKKKLKAVERALRSADKTPNTLPTPFSSSLRDAPVFSFLQRKPDDNTNDSPLRLTRSRSEASNARPSNESVARSTPRPIPVNERSPLRQAEDVTTKSGQPMRRYGSIIGTPPEHDDLTMTRSNQVKPVSLLELPGAALDPNKPKHVQPQDDPEYDRPLSPGSPHIPPASQLAHTGNAYKVTKPQDHPNALAAPRLRQLFRKDRTSSMPSDSRPFVKRMFSISGPVTKPRNQDVALEAYREVDFRTEEFFLYLDKQLEKVESFYSAKETEATERLLAIREQLHILRDRRWQEIVAHEERQRAERGPSTRTSAEVNPKDRRLSSWMAPVDNAVTHMDNAWDRVRGSYVGKTSRRMEELASPIIPSSFKPEDLQDYVRRPISKDVPYRIAKRKLKMALAEFYRALELLKSYSLLNRTAFRKINKKYDKTVNAHPPMRYMEKVNKSHFVNSDVVDGQLHAVEDLYARYFERGNHKVAVTKLRSKIARAEDYTGSIWRQGVLLAAGSVFAVEGLVYGILDLYQGDNEYEFQRASYLLQLYAGYFFIVLLSAFFVLDARIFEKNKVNYQFVFEFVRPINWRQLSEIPAYFFFLLGLFMWLNFKHFGGDTMYIYWPVILIGLSAILLFAPPPFFYPKSRSWLLYTNWRLFLSGLYPVEFRDFFFGDMFCSLTYSLGNIELFFCLYAQHWNDVATCNSTHSRLLGFFSTLPGIFRALQCLRRYWDTRNVFPHLVNCGKYTFTILYYMSLSLYRIDDTTEFQALFIVFATINAVYCSIWDILMDWSLLDLESKNFLLRDTLAYKQKWYYYAAMPIDVMLRFNWIFYAIFAADVGHASVVSFCVALSEVCRRGIWVIFRVENEHCTNVRRARASRDVPLPYPVSPSTESVDKSPEAQEARRQGIRLDHEESAPSAQSTASGADPEQGTAQTPSSLRRRGTFAADSPVMRTLRRVGSTIASAHAQDYERKRKPDNTAAADSDASSDSDDDLKKKPDPKKHRDTARERQREFEELPEEDALQESPDEVRNRRDIAAAEDAVGLARGR</sequence>
<feature type="compositionally biased region" description="Polar residues" evidence="6">
    <location>
        <begin position="84"/>
        <end position="97"/>
    </location>
</feature>
<feature type="region of interest" description="Disordered" evidence="6">
    <location>
        <begin position="36"/>
        <end position="143"/>
    </location>
</feature>
<evidence type="ECO:0000313" key="11">
    <source>
        <dbReference type="Proteomes" id="UP000503462"/>
    </source>
</evidence>
<feature type="transmembrane region" description="Helical" evidence="7">
    <location>
        <begin position="600"/>
        <end position="618"/>
    </location>
</feature>
<feature type="transmembrane region" description="Helical" evidence="7">
    <location>
        <begin position="630"/>
        <end position="652"/>
    </location>
</feature>
<feature type="compositionally biased region" description="Basic and acidic residues" evidence="6">
    <location>
        <begin position="1016"/>
        <end position="1025"/>
    </location>
</feature>
<feature type="compositionally biased region" description="Basic and acidic residues" evidence="6">
    <location>
        <begin position="320"/>
        <end position="329"/>
    </location>
</feature>
<feature type="compositionally biased region" description="Basic and acidic residues" evidence="6">
    <location>
        <begin position="1038"/>
        <end position="1047"/>
    </location>
</feature>
<dbReference type="AlphaFoldDB" id="A0A6H0Y6N9"/>
<evidence type="ECO:0000256" key="7">
    <source>
        <dbReference type="SAM" id="Phobius"/>
    </source>
</evidence>
<protein>
    <recommendedName>
        <fullName evidence="12">SPX domain-containing protein</fullName>
    </recommendedName>
</protein>
<feature type="transmembrane region" description="Helical" evidence="7">
    <location>
        <begin position="838"/>
        <end position="860"/>
    </location>
</feature>
<dbReference type="PROSITE" id="PS51382">
    <property type="entry name" value="SPX"/>
    <property type="match status" value="1"/>
</dbReference>
<dbReference type="GO" id="GO:0016036">
    <property type="term" value="P:cellular response to phosphate starvation"/>
    <property type="evidence" value="ECO:0007669"/>
    <property type="project" value="TreeGrafter"/>
</dbReference>
<feature type="transmembrane region" description="Helical" evidence="7">
    <location>
        <begin position="558"/>
        <end position="579"/>
    </location>
</feature>
<feature type="domain" description="SPX" evidence="9">
    <location>
        <begin position="1"/>
        <end position="461"/>
    </location>
</feature>
<dbReference type="Pfam" id="PF03124">
    <property type="entry name" value="EXS"/>
    <property type="match status" value="1"/>
</dbReference>
<dbReference type="GO" id="GO:0000822">
    <property type="term" value="F:inositol hexakisphosphate binding"/>
    <property type="evidence" value="ECO:0007669"/>
    <property type="project" value="TreeGrafter"/>
</dbReference>
<feature type="compositionally biased region" description="Polar residues" evidence="6">
    <location>
        <begin position="41"/>
        <end position="54"/>
    </location>
</feature>
<dbReference type="Proteomes" id="UP000503462">
    <property type="component" value="Chromosome 5"/>
</dbReference>
<evidence type="ECO:0000313" key="10">
    <source>
        <dbReference type="EMBL" id="QIX02528.1"/>
    </source>
</evidence>
<evidence type="ECO:0000256" key="2">
    <source>
        <dbReference type="ARBA" id="ARBA00009665"/>
    </source>
</evidence>
<evidence type="ECO:0000256" key="4">
    <source>
        <dbReference type="ARBA" id="ARBA00022989"/>
    </source>
</evidence>
<dbReference type="GO" id="GO:0006817">
    <property type="term" value="P:phosphate ion transport"/>
    <property type="evidence" value="ECO:0007669"/>
    <property type="project" value="TreeGrafter"/>
</dbReference>